<reference evidence="1 2" key="1">
    <citation type="submission" date="2016-04" db="EMBL/GenBank/DDBJ databases">
        <authorList>
            <person name="Chen L."/>
            <person name="Zhuang W."/>
            <person name="Wang G."/>
        </authorList>
    </citation>
    <scope>NUCLEOTIDE SEQUENCE [LARGE SCALE GENOMIC DNA]</scope>
    <source>
        <strain evidence="2">GR20</strain>
    </source>
</reference>
<dbReference type="Proteomes" id="UP000192277">
    <property type="component" value="Unassembled WGS sequence"/>
</dbReference>
<name>A0ABX3NQI7_9BACT</name>
<dbReference type="RefSeq" id="WP_014217378.1">
    <property type="nucleotide sequence ID" value="NZ_LWBO01000042.1"/>
</dbReference>
<dbReference type="EMBL" id="LWBO01000042">
    <property type="protein sequence ID" value="OQP43290.1"/>
    <property type="molecule type" value="Genomic_DNA"/>
</dbReference>
<comment type="caution">
    <text evidence="1">The sequence shown here is derived from an EMBL/GenBank/DDBJ whole genome shotgun (WGS) entry which is preliminary data.</text>
</comment>
<keyword evidence="2" id="KW-1185">Reference proteome</keyword>
<evidence type="ECO:0000313" key="1">
    <source>
        <dbReference type="EMBL" id="OQP43290.1"/>
    </source>
</evidence>
<accession>A0ABX3NQI7</accession>
<proteinExistence type="predicted"/>
<gene>
    <name evidence="1" type="ORF">A4D02_35905</name>
</gene>
<evidence type="ECO:0000313" key="2">
    <source>
        <dbReference type="Proteomes" id="UP000192277"/>
    </source>
</evidence>
<organism evidence="1 2">
    <name type="scientific">Niastella koreensis</name>
    <dbReference type="NCBI Taxonomy" id="354356"/>
    <lineage>
        <taxon>Bacteria</taxon>
        <taxon>Pseudomonadati</taxon>
        <taxon>Bacteroidota</taxon>
        <taxon>Chitinophagia</taxon>
        <taxon>Chitinophagales</taxon>
        <taxon>Chitinophagaceae</taxon>
        <taxon>Niastella</taxon>
    </lineage>
</organism>
<protein>
    <submittedName>
        <fullName evidence="1">Uncharacterized protein</fullName>
    </submittedName>
</protein>
<sequence>MNEPLNSSQPGITFIGKTYNKHPQWYNQPLRLTKDQKRDPLPVLDDFFECYHLNEVRETLWQWLTGVLSCQRSVAIEPLDSNNYIYFYEKIEGIIEAAYVMKRKMHKHRRWQEKKKFKKNNHSENNQIAEVNGKTHSNEVSTTTETRVNEEVFNKSTQLIEHVDTDPLYEINEVFKNESLGFLRDQLQNWLLVALSADTGLYDEGELRRQLFLLQEQLQILVEALFVIYSRDREKAGVKMQLNEADKPRLLNQDQISNPTQVIAGFFEQFSMVYIIRELDNWLEASICFAGTYPENMSELQALYTHRNILRLVKAANRL</sequence>